<dbReference type="AlphaFoldDB" id="A0A931DNP8"/>
<dbReference type="InterPro" id="IPR005750">
    <property type="entry name" value="UDP_GlcNAc_COvinyl_MurA"/>
</dbReference>
<evidence type="ECO:0000256" key="6">
    <source>
        <dbReference type="ARBA" id="ARBA00022960"/>
    </source>
</evidence>
<keyword evidence="6 13" id="KW-0133">Cell shape</keyword>
<dbReference type="InterPro" id="IPR013792">
    <property type="entry name" value="RNA3'P_cycl/enolpyr_Trfase_a/b"/>
</dbReference>
<keyword evidence="8 13" id="KW-0131">Cell cycle</keyword>
<evidence type="ECO:0000256" key="10">
    <source>
        <dbReference type="ARBA" id="ARBA00037534"/>
    </source>
</evidence>
<dbReference type="Pfam" id="PF00275">
    <property type="entry name" value="EPSP_synthase"/>
    <property type="match status" value="1"/>
</dbReference>
<comment type="caution">
    <text evidence="15">The sequence shown here is derived from an EMBL/GenBank/DDBJ whole genome shotgun (WGS) entry which is preliminary data.</text>
</comment>
<keyword evidence="4 13" id="KW-0132">Cell division</keyword>
<comment type="subcellular location">
    <subcellularLocation>
        <location evidence="1 13">Cytoplasm</location>
    </subcellularLocation>
</comment>
<evidence type="ECO:0000256" key="4">
    <source>
        <dbReference type="ARBA" id="ARBA00022618"/>
    </source>
</evidence>
<comment type="catalytic activity">
    <reaction evidence="12 13">
        <text>phosphoenolpyruvate + UDP-N-acetyl-alpha-D-glucosamine = UDP-N-acetyl-3-O-(1-carboxyvinyl)-alpha-D-glucosamine + phosphate</text>
        <dbReference type="Rhea" id="RHEA:18681"/>
        <dbReference type="ChEBI" id="CHEBI:43474"/>
        <dbReference type="ChEBI" id="CHEBI:57705"/>
        <dbReference type="ChEBI" id="CHEBI:58702"/>
        <dbReference type="ChEBI" id="CHEBI:68483"/>
        <dbReference type="EC" id="2.5.1.7"/>
    </reaction>
</comment>
<dbReference type="GO" id="GO:0009252">
    <property type="term" value="P:peptidoglycan biosynthetic process"/>
    <property type="evidence" value="ECO:0007669"/>
    <property type="project" value="UniProtKB-UniRule"/>
</dbReference>
<evidence type="ECO:0000256" key="2">
    <source>
        <dbReference type="ARBA" id="ARBA00004752"/>
    </source>
</evidence>
<dbReference type="Proteomes" id="UP000614047">
    <property type="component" value="Unassembled WGS sequence"/>
</dbReference>
<feature type="binding site" evidence="13">
    <location>
        <begin position="27"/>
        <end position="28"/>
    </location>
    <ligand>
        <name>phosphoenolpyruvate</name>
        <dbReference type="ChEBI" id="CHEBI:58702"/>
    </ligand>
</feature>
<feature type="binding site" evidence="13">
    <location>
        <position position="339"/>
    </location>
    <ligand>
        <name>UDP-N-acetyl-alpha-D-glucosamine</name>
        <dbReference type="ChEBI" id="CHEBI:57705"/>
    </ligand>
</feature>
<feature type="domain" description="Enolpyruvate transferase" evidence="14">
    <location>
        <begin position="12"/>
        <end position="416"/>
    </location>
</feature>
<evidence type="ECO:0000256" key="11">
    <source>
        <dbReference type="ARBA" id="ARBA00038367"/>
    </source>
</evidence>
<organism evidence="15 16">
    <name type="scientific">Actinomadura viridis</name>
    <dbReference type="NCBI Taxonomy" id="58110"/>
    <lineage>
        <taxon>Bacteria</taxon>
        <taxon>Bacillati</taxon>
        <taxon>Actinomycetota</taxon>
        <taxon>Actinomycetes</taxon>
        <taxon>Streptosporangiales</taxon>
        <taxon>Thermomonosporaceae</taxon>
        <taxon>Actinomadura</taxon>
    </lineage>
</organism>
<dbReference type="EC" id="2.5.1.7" evidence="13"/>
<gene>
    <name evidence="13" type="primary">murA</name>
    <name evidence="15" type="ORF">IW256_006102</name>
</gene>
<feature type="binding site" evidence="13">
    <location>
        <position position="317"/>
    </location>
    <ligand>
        <name>UDP-N-acetyl-alpha-D-glucosamine</name>
        <dbReference type="ChEBI" id="CHEBI:57705"/>
    </ligand>
</feature>
<keyword evidence="13" id="KW-0670">Pyruvate</keyword>
<evidence type="ECO:0000313" key="16">
    <source>
        <dbReference type="Proteomes" id="UP000614047"/>
    </source>
</evidence>
<keyword evidence="3 13" id="KW-0963">Cytoplasm</keyword>
<comment type="function">
    <text evidence="10 13">Cell wall formation. Adds enolpyruvyl to UDP-N-acetylglucosamine.</text>
</comment>
<dbReference type="NCBIfam" id="TIGR01072">
    <property type="entry name" value="murA"/>
    <property type="match status" value="1"/>
</dbReference>
<evidence type="ECO:0000313" key="15">
    <source>
        <dbReference type="EMBL" id="MBG6091989.1"/>
    </source>
</evidence>
<comment type="similarity">
    <text evidence="11 13">Belongs to the EPSP synthase family. MurA subfamily.</text>
</comment>
<dbReference type="GO" id="GO:0051301">
    <property type="term" value="P:cell division"/>
    <property type="evidence" value="ECO:0007669"/>
    <property type="project" value="UniProtKB-KW"/>
</dbReference>
<dbReference type="GO" id="GO:0008360">
    <property type="term" value="P:regulation of cell shape"/>
    <property type="evidence" value="ECO:0007669"/>
    <property type="project" value="UniProtKB-KW"/>
</dbReference>
<evidence type="ECO:0000256" key="3">
    <source>
        <dbReference type="ARBA" id="ARBA00022490"/>
    </source>
</evidence>
<dbReference type="CDD" id="cd01555">
    <property type="entry name" value="UdpNAET"/>
    <property type="match status" value="1"/>
</dbReference>
<evidence type="ECO:0000256" key="12">
    <source>
        <dbReference type="ARBA" id="ARBA00047527"/>
    </source>
</evidence>
<evidence type="ECO:0000256" key="7">
    <source>
        <dbReference type="ARBA" id="ARBA00022984"/>
    </source>
</evidence>
<feature type="modified residue" description="2-(S-cysteinyl)pyruvic acid O-phosphothioketal" evidence="13">
    <location>
        <position position="124"/>
    </location>
</feature>
<dbReference type="PANTHER" id="PTHR43783:SF1">
    <property type="entry name" value="UDP-N-ACETYLGLUCOSAMINE 1-CARBOXYVINYLTRANSFERASE"/>
    <property type="match status" value="1"/>
</dbReference>
<name>A0A931DNP8_9ACTN</name>
<reference evidence="15" key="1">
    <citation type="submission" date="2020-11" db="EMBL/GenBank/DDBJ databases">
        <title>Sequencing the genomes of 1000 actinobacteria strains.</title>
        <authorList>
            <person name="Klenk H.-P."/>
        </authorList>
    </citation>
    <scope>NUCLEOTIDE SEQUENCE</scope>
    <source>
        <strain evidence="15">DSM 43175</strain>
    </source>
</reference>
<evidence type="ECO:0000256" key="5">
    <source>
        <dbReference type="ARBA" id="ARBA00022679"/>
    </source>
</evidence>
<evidence type="ECO:0000256" key="1">
    <source>
        <dbReference type="ARBA" id="ARBA00004496"/>
    </source>
</evidence>
<dbReference type="PANTHER" id="PTHR43783">
    <property type="entry name" value="UDP-N-ACETYLGLUCOSAMINE 1-CARBOXYVINYLTRANSFERASE"/>
    <property type="match status" value="1"/>
</dbReference>
<dbReference type="EMBL" id="JADOUA010000001">
    <property type="protein sequence ID" value="MBG6091989.1"/>
    <property type="molecule type" value="Genomic_DNA"/>
</dbReference>
<proteinExistence type="inferred from homology"/>
<sequence length="435" mass="46318">MTMGHEVRYRMRGGRQLHGTVFIQGAKNAVLPMIGASLMASRGRTVLRNVPIIEDVRRAVELARAVGAKAELHEAERTLVIDASTLDSPVLPADIAARFRGSFLFVPALLHRLGEAVIEGVGGCNLGSRNLDFHYNGFKRLGATVTEQIGEDGAGRIHIKAGDLRGGTLYCDTPSHTGTENLIMAAALARGTTLIKNAALEPEVLDNIALLQAMGAKISGGGTGFITVEGVDELSAVQHTVMPDRIDTGVFVMAAAITGGDLSLVGANLEHLGVAADKLEQMGLDFHQQGAVLQVRRERALRPINVITDEYPGFATDLQSPIMALSCLADGPSYIYERIFDGRFKLADELTKMGADIEVNGNRAKVNGPRGLRGAEVEAHDLRCGSALVLAGLAAEGETVITSAYYLDRGHAHTAERLSQLGAEITRETDQPADS</sequence>
<dbReference type="InterPro" id="IPR036968">
    <property type="entry name" value="Enolpyruvate_Tfrase_sf"/>
</dbReference>
<dbReference type="GO" id="GO:0005737">
    <property type="term" value="C:cytoplasm"/>
    <property type="evidence" value="ECO:0007669"/>
    <property type="project" value="UniProtKB-SubCell"/>
</dbReference>
<evidence type="ECO:0000256" key="13">
    <source>
        <dbReference type="HAMAP-Rule" id="MF_00111"/>
    </source>
</evidence>
<evidence type="ECO:0000256" key="8">
    <source>
        <dbReference type="ARBA" id="ARBA00023306"/>
    </source>
</evidence>
<keyword evidence="5 13" id="KW-0808">Transferase</keyword>
<dbReference type="NCBIfam" id="NF006873">
    <property type="entry name" value="PRK09369.1"/>
    <property type="match status" value="1"/>
</dbReference>
<evidence type="ECO:0000256" key="9">
    <source>
        <dbReference type="ARBA" id="ARBA00023316"/>
    </source>
</evidence>
<dbReference type="InterPro" id="IPR050068">
    <property type="entry name" value="MurA_subfamily"/>
</dbReference>
<feature type="binding site" evidence="13">
    <location>
        <position position="100"/>
    </location>
    <ligand>
        <name>UDP-N-acetyl-alpha-D-glucosamine</name>
        <dbReference type="ChEBI" id="CHEBI:57705"/>
    </ligand>
</feature>
<dbReference type="SUPFAM" id="SSF55205">
    <property type="entry name" value="EPT/RTPC-like"/>
    <property type="match status" value="1"/>
</dbReference>
<dbReference type="GO" id="GO:0071555">
    <property type="term" value="P:cell wall organization"/>
    <property type="evidence" value="ECO:0007669"/>
    <property type="project" value="UniProtKB-KW"/>
</dbReference>
<dbReference type="HAMAP" id="MF_00111">
    <property type="entry name" value="MurA"/>
    <property type="match status" value="1"/>
</dbReference>
<dbReference type="Gene3D" id="3.65.10.10">
    <property type="entry name" value="Enolpyruvate transferase domain"/>
    <property type="match status" value="2"/>
</dbReference>
<feature type="active site" description="Proton donor" evidence="13">
    <location>
        <position position="124"/>
    </location>
</feature>
<evidence type="ECO:0000259" key="14">
    <source>
        <dbReference type="Pfam" id="PF00275"/>
    </source>
</evidence>
<comment type="caution">
    <text evidence="13">Lacks conserved residue(s) required for the propagation of feature annotation.</text>
</comment>
<dbReference type="InterPro" id="IPR001986">
    <property type="entry name" value="Enolpyruvate_Tfrase_dom"/>
</dbReference>
<keyword evidence="9 13" id="KW-0961">Cell wall biogenesis/degradation</keyword>
<dbReference type="GO" id="GO:0008760">
    <property type="term" value="F:UDP-N-acetylglucosamine 1-carboxyvinyltransferase activity"/>
    <property type="evidence" value="ECO:0007669"/>
    <property type="project" value="UniProtKB-UniRule"/>
</dbReference>
<comment type="pathway">
    <text evidence="2 13">Cell wall biogenesis; peptidoglycan biosynthesis.</text>
</comment>
<accession>A0A931DNP8</accession>
<dbReference type="GO" id="GO:0019277">
    <property type="term" value="P:UDP-N-acetylgalactosamine biosynthetic process"/>
    <property type="evidence" value="ECO:0007669"/>
    <property type="project" value="InterPro"/>
</dbReference>
<keyword evidence="16" id="KW-1185">Reference proteome</keyword>
<keyword evidence="7 13" id="KW-0573">Peptidoglycan synthesis</keyword>
<protein>
    <recommendedName>
        <fullName evidence="13">UDP-N-acetylglucosamine 1-carboxyvinyltransferase</fullName>
        <ecNumber evidence="13">2.5.1.7</ecNumber>
    </recommendedName>
    <alternativeName>
        <fullName evidence="13">Enoylpyruvate transferase</fullName>
    </alternativeName>
    <alternativeName>
        <fullName evidence="13">UDP-N-acetylglucosamine enolpyruvyl transferase</fullName>
        <shortName evidence="13">EPT</shortName>
    </alternativeName>
</protein>